<dbReference type="Pfam" id="PF01814">
    <property type="entry name" value="Hemerythrin"/>
    <property type="match status" value="1"/>
</dbReference>
<dbReference type="InterPro" id="IPR012827">
    <property type="entry name" value="Hemerythrin_metal-bd"/>
</dbReference>
<dbReference type="AlphaFoldDB" id="A0A5Q2N2Y5"/>
<evidence type="ECO:0000256" key="3">
    <source>
        <dbReference type="ARBA" id="ARBA00023004"/>
    </source>
</evidence>
<evidence type="ECO:0000259" key="4">
    <source>
        <dbReference type="Pfam" id="PF01814"/>
    </source>
</evidence>
<reference evidence="6" key="1">
    <citation type="submission" date="2019-11" db="EMBL/GenBank/DDBJ databases">
        <title>Genome sequence of Heliorestis convoluta strain HH, an alkaliphilic and minimalistic phototrophic bacterium from a soda lake in Egypt.</title>
        <authorList>
            <person name="Dewey E.D."/>
            <person name="Stokes L.M."/>
            <person name="Burchell B.M."/>
            <person name="Shaffer K.N."/>
            <person name="Huntington A.M."/>
            <person name="Baker J.M."/>
            <person name="Nadendla S."/>
            <person name="Giglio M.G."/>
            <person name="Touchman J.W."/>
            <person name="Blankenship R.E."/>
            <person name="Madigan M.T."/>
            <person name="Sattley W.M."/>
        </authorList>
    </citation>
    <scope>NUCLEOTIDE SEQUENCE [LARGE SCALE GENOMIC DNA]</scope>
    <source>
        <strain evidence="6">HH</strain>
    </source>
</reference>
<dbReference type="InterPro" id="IPR016131">
    <property type="entry name" value="Haemerythrin_Fe_BS"/>
</dbReference>
<sequence>MKVKWEDDLLTGIGIIDDQHKKLFARISSFTEAVEQQDYEAIEDTVNYLIGYSIQHFGAEELLMIRNGYDDFKRHREEHSWFINKVYDLHKSLLKKEISQEQLNEMRDILINWTIHHIKVSDKRIFSHIR</sequence>
<dbReference type="RefSeq" id="WP_153725774.1">
    <property type="nucleotide sequence ID" value="NZ_CP045875.1"/>
</dbReference>
<dbReference type="PANTHER" id="PTHR37164:SF1">
    <property type="entry name" value="BACTERIOHEMERYTHRIN"/>
    <property type="match status" value="1"/>
</dbReference>
<evidence type="ECO:0000256" key="2">
    <source>
        <dbReference type="ARBA" id="ARBA00022723"/>
    </source>
</evidence>
<organism evidence="5 6">
    <name type="scientific">Heliorestis convoluta</name>
    <dbReference type="NCBI Taxonomy" id="356322"/>
    <lineage>
        <taxon>Bacteria</taxon>
        <taxon>Bacillati</taxon>
        <taxon>Bacillota</taxon>
        <taxon>Clostridia</taxon>
        <taxon>Eubacteriales</taxon>
        <taxon>Heliobacteriaceae</taxon>
        <taxon>Heliorestis</taxon>
    </lineage>
</organism>
<keyword evidence="6" id="KW-1185">Reference proteome</keyword>
<comment type="similarity">
    <text evidence="1">Belongs to the hemerythrin family.</text>
</comment>
<gene>
    <name evidence="5" type="ORF">FTV88_2548</name>
</gene>
<dbReference type="GO" id="GO:0046872">
    <property type="term" value="F:metal ion binding"/>
    <property type="evidence" value="ECO:0007669"/>
    <property type="project" value="UniProtKB-KW"/>
</dbReference>
<dbReference type="Proteomes" id="UP000366051">
    <property type="component" value="Chromosome"/>
</dbReference>
<dbReference type="NCBIfam" id="TIGR02481">
    <property type="entry name" value="hemeryth_dom"/>
    <property type="match status" value="1"/>
</dbReference>
<proteinExistence type="inferred from homology"/>
<dbReference type="NCBIfam" id="NF033749">
    <property type="entry name" value="bact_hemeryth"/>
    <property type="match status" value="1"/>
</dbReference>
<dbReference type="CDD" id="cd12107">
    <property type="entry name" value="Hemerythrin"/>
    <property type="match status" value="1"/>
</dbReference>
<evidence type="ECO:0000313" key="6">
    <source>
        <dbReference type="Proteomes" id="UP000366051"/>
    </source>
</evidence>
<name>A0A5Q2N2Y5_9FIRM</name>
<feature type="domain" description="Hemerythrin-like" evidence="4">
    <location>
        <begin position="11"/>
        <end position="127"/>
    </location>
</feature>
<accession>A0A5Q2N2Y5</accession>
<protein>
    <submittedName>
        <fullName evidence="5">Bacteriohemerythrin</fullName>
    </submittedName>
</protein>
<keyword evidence="2" id="KW-0479">Metal-binding</keyword>
<dbReference type="InterPro" id="IPR035938">
    <property type="entry name" value="Hemerythrin-like_sf"/>
</dbReference>
<dbReference type="PROSITE" id="PS00550">
    <property type="entry name" value="HEMERYTHRINS"/>
    <property type="match status" value="1"/>
</dbReference>
<dbReference type="OrthoDB" id="9797092at2"/>
<dbReference type="EMBL" id="CP045875">
    <property type="protein sequence ID" value="QGG48641.1"/>
    <property type="molecule type" value="Genomic_DNA"/>
</dbReference>
<dbReference type="InterPro" id="IPR012312">
    <property type="entry name" value="Hemerythrin-like"/>
</dbReference>
<dbReference type="KEGG" id="hcv:FTV88_2548"/>
<dbReference type="SUPFAM" id="SSF47188">
    <property type="entry name" value="Hemerythrin-like"/>
    <property type="match status" value="1"/>
</dbReference>
<dbReference type="InterPro" id="IPR050669">
    <property type="entry name" value="Hemerythrin"/>
</dbReference>
<dbReference type="Gene3D" id="1.20.120.50">
    <property type="entry name" value="Hemerythrin-like"/>
    <property type="match status" value="1"/>
</dbReference>
<dbReference type="PANTHER" id="PTHR37164">
    <property type="entry name" value="BACTERIOHEMERYTHRIN"/>
    <property type="match status" value="1"/>
</dbReference>
<keyword evidence="3" id="KW-0408">Iron</keyword>
<evidence type="ECO:0000256" key="1">
    <source>
        <dbReference type="ARBA" id="ARBA00010587"/>
    </source>
</evidence>
<evidence type="ECO:0000313" key="5">
    <source>
        <dbReference type="EMBL" id="QGG48641.1"/>
    </source>
</evidence>